<reference evidence="8 9" key="1">
    <citation type="journal article" date="2016" name="Sci. Rep.">
        <title>Genomic and phenotypic characterization of the species Acinetobacter venetianus.</title>
        <authorList>
            <person name="Fondi M."/>
            <person name="Maida I."/>
            <person name="Perrin E."/>
            <person name="Orlandini V."/>
            <person name="La Torre L."/>
            <person name="Bosi E."/>
            <person name="Negroni A."/>
            <person name="Zanaroli G."/>
            <person name="Fava F."/>
            <person name="Decorosi F."/>
            <person name="Giovannetti L."/>
            <person name="Viti C."/>
            <person name="Vaneechoutte M."/>
            <person name="Dijkshoorn L."/>
            <person name="Fani R."/>
        </authorList>
    </citation>
    <scope>NUCLEOTIDE SEQUENCE [LARGE SCALE GENOMIC DNA]</scope>
    <source>
        <strain evidence="8 9">LUH5627</strain>
    </source>
</reference>
<evidence type="ECO:0000256" key="3">
    <source>
        <dbReference type="ARBA" id="ARBA00022989"/>
    </source>
</evidence>
<sequence>MWNKINFRSELSPHWWQDPIFVGAVTVAMLLHGAVLAIQFGLPSPSDTSTKEIAVTVRTSQDKVKDADFLAQADQKGSGDFREAHRMSSDMPSPMQADATTGETELESLEKIQQKRELKFEEKVLMTVLSWQKQSEETERKKALDDLQSQFQAKAAMVASLEAQYLQRQQNFSRKQRIKTVDGIQAKQDASAAYLDKFRQKVELYGNRYYPDEAKQQRLAGEVRLMVILNAQGGIRAIRLIESSGHSILDEAAKASVRRGAPFGHFDANMKDISELRIIRTWRFDPVDAEFEVH</sequence>
<evidence type="ECO:0000313" key="8">
    <source>
        <dbReference type="EMBL" id="KXZ70456.1"/>
    </source>
</evidence>
<evidence type="ECO:0000259" key="7">
    <source>
        <dbReference type="PROSITE" id="PS52015"/>
    </source>
</evidence>
<organism evidence="8 9">
    <name type="scientific">Acinetobacter venetianus</name>
    <dbReference type="NCBI Taxonomy" id="52133"/>
    <lineage>
        <taxon>Bacteria</taxon>
        <taxon>Pseudomonadati</taxon>
        <taxon>Pseudomonadota</taxon>
        <taxon>Gammaproteobacteria</taxon>
        <taxon>Moraxellales</taxon>
        <taxon>Moraxellaceae</taxon>
        <taxon>Acinetobacter</taxon>
    </lineage>
</organism>
<keyword evidence="2 6" id="KW-0812">Transmembrane</keyword>
<dbReference type="GO" id="GO:0055085">
    <property type="term" value="P:transmembrane transport"/>
    <property type="evidence" value="ECO:0007669"/>
    <property type="project" value="InterPro"/>
</dbReference>
<dbReference type="NCBIfam" id="TIGR01352">
    <property type="entry name" value="tonB_Cterm"/>
    <property type="match status" value="1"/>
</dbReference>
<proteinExistence type="predicted"/>
<evidence type="ECO:0000256" key="5">
    <source>
        <dbReference type="SAM" id="MobiDB-lite"/>
    </source>
</evidence>
<dbReference type="SUPFAM" id="SSF74653">
    <property type="entry name" value="TolA/TonB C-terminal domain"/>
    <property type="match status" value="1"/>
</dbReference>
<feature type="domain" description="TonB C-terminal" evidence="7">
    <location>
        <begin position="195"/>
        <end position="294"/>
    </location>
</feature>
<feature type="transmembrane region" description="Helical" evidence="6">
    <location>
        <begin position="20"/>
        <end position="42"/>
    </location>
</feature>
<evidence type="ECO:0000256" key="6">
    <source>
        <dbReference type="SAM" id="Phobius"/>
    </source>
</evidence>
<dbReference type="Pfam" id="PF03544">
    <property type="entry name" value="TonB_C"/>
    <property type="match status" value="1"/>
</dbReference>
<dbReference type="Proteomes" id="UP000075680">
    <property type="component" value="Unassembled WGS sequence"/>
</dbReference>
<gene>
    <name evidence="8" type="ORF">AVENLUH5627_01390</name>
</gene>
<evidence type="ECO:0000256" key="2">
    <source>
        <dbReference type="ARBA" id="ARBA00022692"/>
    </source>
</evidence>
<accession>A0A150HUS5</accession>
<keyword evidence="4 6" id="KW-0472">Membrane</keyword>
<dbReference type="PROSITE" id="PS52015">
    <property type="entry name" value="TONB_CTD"/>
    <property type="match status" value="1"/>
</dbReference>
<evidence type="ECO:0000256" key="4">
    <source>
        <dbReference type="ARBA" id="ARBA00023136"/>
    </source>
</evidence>
<dbReference type="Gene3D" id="3.30.1150.10">
    <property type="match status" value="1"/>
</dbReference>
<dbReference type="AlphaFoldDB" id="A0A150HUS5"/>
<keyword evidence="3 6" id="KW-1133">Transmembrane helix</keyword>
<feature type="region of interest" description="Disordered" evidence="5">
    <location>
        <begin position="74"/>
        <end position="101"/>
    </location>
</feature>
<name>A0A150HUS5_9GAMM</name>
<evidence type="ECO:0000313" key="9">
    <source>
        <dbReference type="Proteomes" id="UP000075680"/>
    </source>
</evidence>
<dbReference type="PATRIC" id="fig|52133.18.peg.1441"/>
<protein>
    <submittedName>
        <fullName evidence="8">Gram-negative bacterial tonB protein</fullName>
    </submittedName>
</protein>
<dbReference type="RefSeq" id="WP_061518581.1">
    <property type="nucleotide sequence ID" value="NZ_JRUE01000126.1"/>
</dbReference>
<dbReference type="InterPro" id="IPR037682">
    <property type="entry name" value="TonB_C"/>
</dbReference>
<evidence type="ECO:0000256" key="1">
    <source>
        <dbReference type="ARBA" id="ARBA00004167"/>
    </source>
</evidence>
<dbReference type="GO" id="GO:0016020">
    <property type="term" value="C:membrane"/>
    <property type="evidence" value="ECO:0007669"/>
    <property type="project" value="UniProtKB-SubCell"/>
</dbReference>
<comment type="caution">
    <text evidence="8">The sequence shown here is derived from an EMBL/GenBank/DDBJ whole genome shotgun (WGS) entry which is preliminary data.</text>
</comment>
<dbReference type="EMBL" id="JRUE01000126">
    <property type="protein sequence ID" value="KXZ70456.1"/>
    <property type="molecule type" value="Genomic_DNA"/>
</dbReference>
<comment type="subcellular location">
    <subcellularLocation>
        <location evidence="1">Membrane</location>
        <topology evidence="1">Single-pass membrane protein</topology>
    </subcellularLocation>
</comment>
<feature type="compositionally biased region" description="Basic and acidic residues" evidence="5">
    <location>
        <begin position="77"/>
        <end position="88"/>
    </location>
</feature>
<dbReference type="InterPro" id="IPR006260">
    <property type="entry name" value="TonB/TolA_C"/>
</dbReference>